<dbReference type="EMBL" id="BAFH01000003">
    <property type="protein sequence ID" value="GAB62695.1"/>
    <property type="molecule type" value="Genomic_DNA"/>
</dbReference>
<comment type="caution">
    <text evidence="6">The sequence shown here is derived from an EMBL/GenBank/DDBJ whole genome shotgun (WGS) entry which is preliminary data.</text>
</comment>
<keyword evidence="2" id="KW-0805">Transcription regulation</keyword>
<gene>
    <name evidence="6" type="ORF">KSU1_C1099</name>
</gene>
<sequence length="71" mass="8091">MITTKQKIRIEFIKRNISGAEIGRRMGVSRVAVYQVITGKTKSKRLRKAIADAIGMRVEDLWPENVYKAAK</sequence>
<dbReference type="STRING" id="247490.KSU1_C1099"/>
<dbReference type="CDD" id="cd00093">
    <property type="entry name" value="HTH_XRE"/>
    <property type="match status" value="1"/>
</dbReference>
<dbReference type="Pfam" id="PF13693">
    <property type="entry name" value="HTH_35"/>
    <property type="match status" value="1"/>
</dbReference>
<evidence type="ECO:0000256" key="2">
    <source>
        <dbReference type="ARBA" id="ARBA00023015"/>
    </source>
</evidence>
<evidence type="ECO:0000256" key="3">
    <source>
        <dbReference type="ARBA" id="ARBA00023125"/>
    </source>
</evidence>
<name>I3ILV0_9BACT</name>
<evidence type="ECO:0000313" key="6">
    <source>
        <dbReference type="EMBL" id="GAB62695.1"/>
    </source>
</evidence>
<proteinExistence type="inferred from homology"/>
<reference evidence="6 7" key="1">
    <citation type="journal article" date="2012" name="FEBS Lett.">
        <title>Anammox organism KSU-1 expresses a NirK-type copper-containing nitrite reductase instead of a NirS-type with cytochrome cd1.</title>
        <authorList>
            <person name="Hira D."/>
            <person name="Toh H."/>
            <person name="Migita C.T."/>
            <person name="Okubo H."/>
            <person name="Nishiyama T."/>
            <person name="Hattori M."/>
            <person name="Furukawa K."/>
            <person name="Fujii T."/>
        </authorList>
    </citation>
    <scope>NUCLEOTIDE SEQUENCE [LARGE SCALE GENOMIC DNA]</scope>
</reference>
<dbReference type="Gene3D" id="1.10.260.40">
    <property type="entry name" value="lambda repressor-like DNA-binding domains"/>
    <property type="match status" value="1"/>
</dbReference>
<evidence type="ECO:0000256" key="1">
    <source>
        <dbReference type="ARBA" id="ARBA00006157"/>
    </source>
</evidence>
<keyword evidence="4" id="KW-0804">Transcription</keyword>
<comment type="similarity">
    <text evidence="1">Belongs to the ner transcriptional regulatory family.</text>
</comment>
<evidence type="ECO:0000256" key="4">
    <source>
        <dbReference type="ARBA" id="ARBA00023163"/>
    </source>
</evidence>
<protein>
    <recommendedName>
        <fullName evidence="5">HTH cro/C1-type domain-containing protein</fullName>
    </recommendedName>
</protein>
<organism evidence="6 7">
    <name type="scientific">Candidatus Jettenia caeni</name>
    <dbReference type="NCBI Taxonomy" id="247490"/>
    <lineage>
        <taxon>Bacteria</taxon>
        <taxon>Pseudomonadati</taxon>
        <taxon>Planctomycetota</taxon>
        <taxon>Candidatus Brocadiia</taxon>
        <taxon>Candidatus Brocadiales</taxon>
        <taxon>Candidatus Brocadiaceae</taxon>
        <taxon>Candidatus Jettenia</taxon>
    </lineage>
</organism>
<dbReference type="Proteomes" id="UP000002985">
    <property type="component" value="Unassembled WGS sequence"/>
</dbReference>
<evidence type="ECO:0000259" key="5">
    <source>
        <dbReference type="PROSITE" id="PS50943"/>
    </source>
</evidence>
<feature type="domain" description="HTH cro/C1-type" evidence="5">
    <location>
        <begin position="8"/>
        <end position="61"/>
    </location>
</feature>
<evidence type="ECO:0000313" key="7">
    <source>
        <dbReference type="Proteomes" id="UP000002985"/>
    </source>
</evidence>
<dbReference type="SMART" id="SM00530">
    <property type="entry name" value="HTH_XRE"/>
    <property type="match status" value="1"/>
</dbReference>
<dbReference type="InterPro" id="IPR038722">
    <property type="entry name" value="Ner_HTH_dom"/>
</dbReference>
<dbReference type="PROSITE" id="PS50943">
    <property type="entry name" value="HTH_CROC1"/>
    <property type="match status" value="1"/>
</dbReference>
<dbReference type="AlphaFoldDB" id="I3ILV0"/>
<keyword evidence="3" id="KW-0238">DNA-binding</keyword>
<dbReference type="InterPro" id="IPR001387">
    <property type="entry name" value="Cro/C1-type_HTH"/>
</dbReference>
<keyword evidence="7" id="KW-1185">Reference proteome</keyword>
<dbReference type="SUPFAM" id="SSF47413">
    <property type="entry name" value="lambda repressor-like DNA-binding domains"/>
    <property type="match status" value="1"/>
</dbReference>
<accession>I3ILV0</accession>
<dbReference type="GO" id="GO:0003677">
    <property type="term" value="F:DNA binding"/>
    <property type="evidence" value="ECO:0007669"/>
    <property type="project" value="UniProtKB-KW"/>
</dbReference>
<dbReference type="InterPro" id="IPR010982">
    <property type="entry name" value="Lambda_DNA-bd_dom_sf"/>
</dbReference>
<dbReference type="OrthoDB" id="186585at2"/>